<feature type="transmembrane region" description="Helical" evidence="1">
    <location>
        <begin position="9"/>
        <end position="30"/>
    </location>
</feature>
<accession>A0ABZ2RRI7</accession>
<evidence type="ECO:0000313" key="2">
    <source>
        <dbReference type="EMBL" id="WXL29020.1"/>
    </source>
</evidence>
<evidence type="ECO:0000313" key="3">
    <source>
        <dbReference type="Proteomes" id="UP001477443"/>
    </source>
</evidence>
<name>A0ABZ2RRI7_9BACT</name>
<sequence length="657" mass="74638">MADKKVTKIVGAVSAAVVSTTAIVALVATIQPSSKQFNKKHKELMNNIQLAQNIMAWPENPEYAEAKAHLLQSLQNAEKNSNSDNYNTLDGANVSLKEALKQFYEKVKAPYLAEIEKLEVKGTELSKSANKDDYKAETDWISSKVKQLKDALNKALNPEELAPIKENAIQYLLDANNGQIMIDFLKKSYDRTIAEYDAYKAKASGEFESYYAHDTAHIDTLKNALTAKYDLTKQDFNEVLKYVEEYRKSQEASQGQTGTQVPHFTFGLETRWAIKDASDFIGYILHNVIVPYKELQAKIEAKADKDNYQSVLNEINTNIEEIKTDINNVVFKEGEYEINPYAPGEKYNKVPTYIKKLEETKKHEKAIEPVAAEIKKLSDKVAELETKDNKADYAAEITWINEQITRLRAELNSPEGVTKLEEIKEKAIDALEKANNGQIMIDFLKKSYDRTIAEYDAYKAKASGEFESYYAHDTAHIDTLKNALTAKYDLTKQDFNEVLKYVEEYRKSQEASQGQTGTQVPHFTFGLETRWAIKDASDFIGYILHNVIVPYKELQAKIEAKADKDNYQSVLNEINTNIEEIKTDINNVVFKEGEYEINPYAPGEKYNKVPTYIKKLEETKKHEKAIEPVAAEIKKLSDKVAELETKDNKADYAAEIT</sequence>
<dbReference type="RefSeq" id="WP_338822611.1">
    <property type="nucleotide sequence ID" value="NZ_CP148067.1"/>
</dbReference>
<gene>
    <name evidence="2" type="ORF">WG617_03320</name>
</gene>
<dbReference type="EMBL" id="CP148067">
    <property type="protein sequence ID" value="WXL29020.1"/>
    <property type="molecule type" value="Genomic_DNA"/>
</dbReference>
<keyword evidence="3" id="KW-1185">Reference proteome</keyword>
<proteinExistence type="predicted"/>
<dbReference type="Proteomes" id="UP001477443">
    <property type="component" value="Chromosome"/>
</dbReference>
<evidence type="ECO:0000256" key="1">
    <source>
        <dbReference type="SAM" id="Phobius"/>
    </source>
</evidence>
<keyword evidence="1" id="KW-0812">Transmembrane</keyword>
<protein>
    <submittedName>
        <fullName evidence="2">Uncharacterized protein</fullName>
    </submittedName>
</protein>
<reference evidence="2" key="1">
    <citation type="submission" date="2024-03" db="EMBL/GenBank/DDBJ databases">
        <title>Complete genome sequence of Mycoplasma felifaucium Z921 isolated from the trachea of a cheetah.</title>
        <authorList>
            <person name="Spergser J."/>
        </authorList>
    </citation>
    <scope>NUCLEOTIDE SEQUENCE [LARGE SCALE GENOMIC DNA]</scope>
    <source>
        <strain evidence="2">Z921</strain>
    </source>
</reference>
<keyword evidence="1" id="KW-0472">Membrane</keyword>
<keyword evidence="1" id="KW-1133">Transmembrane helix</keyword>
<organism evidence="2 3">
    <name type="scientific">Mycoplasmopsis felifaucium</name>
    <dbReference type="NCBI Taxonomy" id="35768"/>
    <lineage>
        <taxon>Bacteria</taxon>
        <taxon>Bacillati</taxon>
        <taxon>Mycoplasmatota</taxon>
        <taxon>Mycoplasmoidales</taxon>
        <taxon>Metamycoplasmataceae</taxon>
        <taxon>Mycoplasmopsis</taxon>
    </lineage>
</organism>